<keyword evidence="2" id="KW-1185">Reference proteome</keyword>
<sequence>MQQARPRPIKDPRLRHFIRVLNMGQYGPPRLSFHRMIRSEPFRELCGYYRQPLDQRSLVRFRHAAEMLERTFE</sequence>
<gene>
    <name evidence="1" type="ORF">ACFQWB_10400</name>
</gene>
<dbReference type="Proteomes" id="UP001596528">
    <property type="component" value="Unassembled WGS sequence"/>
</dbReference>
<dbReference type="RefSeq" id="WP_138788047.1">
    <property type="nucleotide sequence ID" value="NZ_JBHTGQ010000023.1"/>
</dbReference>
<comment type="caution">
    <text evidence="1">The sequence shown here is derived from an EMBL/GenBank/DDBJ whole genome shotgun (WGS) entry which is preliminary data.</text>
</comment>
<accession>A0ABW2V6D1</accession>
<name>A0ABW2V6D1_9BACL</name>
<protein>
    <submittedName>
        <fullName evidence="1">Uncharacterized protein</fullName>
    </submittedName>
</protein>
<evidence type="ECO:0000313" key="1">
    <source>
        <dbReference type="EMBL" id="MFC7750336.1"/>
    </source>
</evidence>
<dbReference type="EMBL" id="JBHTGQ010000023">
    <property type="protein sequence ID" value="MFC7750336.1"/>
    <property type="molecule type" value="Genomic_DNA"/>
</dbReference>
<evidence type="ECO:0000313" key="2">
    <source>
        <dbReference type="Proteomes" id="UP001596528"/>
    </source>
</evidence>
<reference evidence="2" key="1">
    <citation type="journal article" date="2019" name="Int. J. Syst. Evol. Microbiol.">
        <title>The Global Catalogue of Microorganisms (GCM) 10K type strain sequencing project: providing services to taxonomists for standard genome sequencing and annotation.</title>
        <authorList>
            <consortium name="The Broad Institute Genomics Platform"/>
            <consortium name="The Broad Institute Genome Sequencing Center for Infectious Disease"/>
            <person name="Wu L."/>
            <person name="Ma J."/>
        </authorList>
    </citation>
    <scope>NUCLEOTIDE SEQUENCE [LARGE SCALE GENOMIC DNA]</scope>
    <source>
        <strain evidence="2">JCM 18657</strain>
    </source>
</reference>
<proteinExistence type="predicted"/>
<organism evidence="1 2">
    <name type="scientific">Paenibacillus thermoaerophilus</name>
    <dbReference type="NCBI Taxonomy" id="1215385"/>
    <lineage>
        <taxon>Bacteria</taxon>
        <taxon>Bacillati</taxon>
        <taxon>Bacillota</taxon>
        <taxon>Bacilli</taxon>
        <taxon>Bacillales</taxon>
        <taxon>Paenibacillaceae</taxon>
        <taxon>Paenibacillus</taxon>
    </lineage>
</organism>